<feature type="compositionally biased region" description="Basic and acidic residues" evidence="1">
    <location>
        <begin position="207"/>
        <end position="218"/>
    </location>
</feature>
<dbReference type="EMBL" id="JAUESC010000380">
    <property type="protein sequence ID" value="KAK0592954.1"/>
    <property type="molecule type" value="Genomic_DNA"/>
</dbReference>
<dbReference type="Proteomes" id="UP001168877">
    <property type="component" value="Unassembled WGS sequence"/>
</dbReference>
<feature type="domain" description="Transposase MuDR plant" evidence="2">
    <location>
        <begin position="312"/>
        <end position="375"/>
    </location>
</feature>
<keyword evidence="6" id="KW-1185">Reference proteome</keyword>
<evidence type="ECO:0000259" key="4">
    <source>
        <dbReference type="Pfam" id="PF26130"/>
    </source>
</evidence>
<dbReference type="Pfam" id="PF03108">
    <property type="entry name" value="DBD_Tnp_Mut"/>
    <property type="match status" value="1"/>
</dbReference>
<dbReference type="InterPro" id="IPR018289">
    <property type="entry name" value="MULE_transposase_dom"/>
</dbReference>
<evidence type="ECO:0000259" key="3">
    <source>
        <dbReference type="Pfam" id="PF10551"/>
    </source>
</evidence>
<feature type="domain" description="MULE transposase" evidence="3">
    <location>
        <begin position="511"/>
        <end position="604"/>
    </location>
</feature>
<evidence type="ECO:0000259" key="2">
    <source>
        <dbReference type="Pfam" id="PF03108"/>
    </source>
</evidence>
<feature type="domain" description="PB1-like" evidence="4">
    <location>
        <begin position="21"/>
        <end position="81"/>
    </location>
</feature>
<reference evidence="5" key="2">
    <citation type="submission" date="2023-06" db="EMBL/GenBank/DDBJ databases">
        <authorList>
            <person name="Swenson N.G."/>
            <person name="Wegrzyn J.L."/>
            <person name="Mcevoy S.L."/>
        </authorList>
    </citation>
    <scope>NUCLEOTIDE SEQUENCE</scope>
    <source>
        <strain evidence="5">NS2018</strain>
        <tissue evidence="5">Leaf</tissue>
    </source>
</reference>
<protein>
    <submittedName>
        <fullName evidence="5">Uncharacterized protein</fullName>
    </submittedName>
</protein>
<organism evidence="5 6">
    <name type="scientific">Acer saccharum</name>
    <name type="common">Sugar maple</name>
    <dbReference type="NCBI Taxonomy" id="4024"/>
    <lineage>
        <taxon>Eukaryota</taxon>
        <taxon>Viridiplantae</taxon>
        <taxon>Streptophyta</taxon>
        <taxon>Embryophyta</taxon>
        <taxon>Tracheophyta</taxon>
        <taxon>Spermatophyta</taxon>
        <taxon>Magnoliopsida</taxon>
        <taxon>eudicotyledons</taxon>
        <taxon>Gunneridae</taxon>
        <taxon>Pentapetalae</taxon>
        <taxon>rosids</taxon>
        <taxon>malvids</taxon>
        <taxon>Sapindales</taxon>
        <taxon>Sapindaceae</taxon>
        <taxon>Hippocastanoideae</taxon>
        <taxon>Acereae</taxon>
        <taxon>Acer</taxon>
    </lineage>
</organism>
<dbReference type="Pfam" id="PF10551">
    <property type="entry name" value="MULE"/>
    <property type="match status" value="1"/>
</dbReference>
<name>A0AA39SJT1_ACESA</name>
<dbReference type="InterPro" id="IPR058594">
    <property type="entry name" value="PB1-like_dom_pln"/>
</dbReference>
<gene>
    <name evidence="5" type="ORF">LWI29_028210</name>
</gene>
<dbReference type="PANTHER" id="PTHR31973">
    <property type="entry name" value="POLYPROTEIN, PUTATIVE-RELATED"/>
    <property type="match status" value="1"/>
</dbReference>
<dbReference type="PANTHER" id="PTHR31973:SF187">
    <property type="entry name" value="MUTATOR TRANSPOSASE MUDRA PROTEIN"/>
    <property type="match status" value="1"/>
</dbReference>
<dbReference type="Pfam" id="PF26130">
    <property type="entry name" value="PB1-like"/>
    <property type="match status" value="1"/>
</dbReference>
<feature type="region of interest" description="Disordered" evidence="1">
    <location>
        <begin position="183"/>
        <end position="219"/>
    </location>
</feature>
<dbReference type="InterPro" id="IPR004332">
    <property type="entry name" value="Transposase_MuDR"/>
</dbReference>
<dbReference type="AlphaFoldDB" id="A0AA39SJT1"/>
<accession>A0AA39SJT1</accession>
<proteinExistence type="predicted"/>
<reference evidence="5" key="1">
    <citation type="journal article" date="2022" name="Plant J.">
        <title>Strategies of tolerance reflected in two North American maple genomes.</title>
        <authorList>
            <person name="McEvoy S.L."/>
            <person name="Sezen U.U."/>
            <person name="Trouern-Trend A."/>
            <person name="McMahon S.M."/>
            <person name="Schaberg P.G."/>
            <person name="Yang J."/>
            <person name="Wegrzyn J.L."/>
            <person name="Swenson N.G."/>
        </authorList>
    </citation>
    <scope>NUCLEOTIDE SEQUENCE</scope>
    <source>
        <strain evidence="5">NS2018</strain>
    </source>
</reference>
<evidence type="ECO:0000256" key="1">
    <source>
        <dbReference type="SAM" id="MobiDB-lite"/>
    </source>
</evidence>
<comment type="caution">
    <text evidence="5">The sequence shown here is derived from an EMBL/GenBank/DDBJ whole genome shotgun (WGS) entry which is preliminary data.</text>
</comment>
<sequence length="760" mass="86965">MVVSRKPDDEVPQYDPNDLENYFSFRVHHGGEFDSKMVNYIGGSECFYDYVSLDELSMLDIEDIAIELGYDLPMAKNWYVMGVMRGYDGPDEVGIGLLDKGVFDGHAEVRIGIPGEGVFDGHDEVATGMPSEGVCDGPDEIGNDRPDEGVYDGPNEVGDLHDVMRGVCDGPDEVTDMHDEVGNGRTDEEVCDGPDEGGNGTSRVTKRAADRPAERATAEENDELVDIDYEQEEEDITANTCVDPTRDWDSLRNPKIPREECGSGSEFDCEDDDLRSLDDFADEQVEGGQPRNFINKRYHEFDPVHDMANPIFKIGMEFATADVFRKAIKAHAIKHRRNIKFQKNDPNRVKAVCKDKGCNWFAFASWLGNQKTFKIKSMVNAHSCAMSFKNMFVNSKMIVDKYLGQLRENPEWNYAGMSQQLRTDTNVDASIWQYYRARTRAKELIQGSIKDQYSKLWEYCAEVRRMNPMSSIILKCSSKDGDANPKFMRLYICLHALKKGWKEGCRRIIGLNGCFIKGYHTGQLLTAIGVDPNNQMYPIAYALMESECRDSWEWFLELLGQDLEINNSYGIVWTTDKQKGLIDTVAQMFPNSEHRFCVRHMYSNFKSEHKGLLFKQILWAAAKCTTEQGFAQAMEKMRSKSVAAYEWLVEKDLIHWSRAYFKDTAVCDMLCNNMCEAFNKAILQARDKPMITLMEMIRNHLMKRLVRKRAEMEKWNHDIGPNVFKVVERLKLESSICHHEYSGNFHYQVRGLEKISILLT</sequence>
<evidence type="ECO:0000313" key="5">
    <source>
        <dbReference type="EMBL" id="KAK0592954.1"/>
    </source>
</evidence>
<evidence type="ECO:0000313" key="6">
    <source>
        <dbReference type="Proteomes" id="UP001168877"/>
    </source>
</evidence>